<evidence type="ECO:0000313" key="2">
    <source>
        <dbReference type="EMBL" id="GAT53006.1"/>
    </source>
</evidence>
<accession>A0ABQ0LSX7</accession>
<sequence>MHLQLRGASFIDLGSHDAAVELLEKRNASYSARPKFARYELSGSMGWKNILPLVSSGERFRRQRQALQTYLTLKSSLLKCGDVQTPARAVRRLARRMIDKQPEDEEHVCYLNQFVLLVYSDVVPDKEELQGAGATVFIGDKLCLRPWLLLPHTAPYATRSVLPTIPLRLRSTELSFALVLRRGLDIGQWPAQDCLLPQEIATGRCKQERRDMHTAQGSSTSPHWIHAAAASPSPKNTGTRNPSSL</sequence>
<protein>
    <submittedName>
        <fullName evidence="2">Cytochrome P450</fullName>
    </submittedName>
</protein>
<evidence type="ECO:0000313" key="3">
    <source>
        <dbReference type="Proteomes" id="UP000815677"/>
    </source>
</evidence>
<organism evidence="2 3">
    <name type="scientific">Mycena chlorophos</name>
    <name type="common">Agaric fungus</name>
    <name type="synonym">Agaricus chlorophos</name>
    <dbReference type="NCBI Taxonomy" id="658473"/>
    <lineage>
        <taxon>Eukaryota</taxon>
        <taxon>Fungi</taxon>
        <taxon>Dikarya</taxon>
        <taxon>Basidiomycota</taxon>
        <taxon>Agaricomycotina</taxon>
        <taxon>Agaricomycetes</taxon>
        <taxon>Agaricomycetidae</taxon>
        <taxon>Agaricales</taxon>
        <taxon>Marasmiineae</taxon>
        <taxon>Mycenaceae</taxon>
        <taxon>Mycena</taxon>
    </lineage>
</organism>
<dbReference type="EMBL" id="DF848054">
    <property type="protein sequence ID" value="GAT53006.1"/>
    <property type="molecule type" value="Genomic_DNA"/>
</dbReference>
<feature type="compositionally biased region" description="Polar residues" evidence="1">
    <location>
        <begin position="233"/>
        <end position="245"/>
    </location>
</feature>
<keyword evidence="3" id="KW-1185">Reference proteome</keyword>
<name>A0ABQ0LSX7_MYCCL</name>
<dbReference type="Gene3D" id="1.10.630.10">
    <property type="entry name" value="Cytochrome P450"/>
    <property type="match status" value="1"/>
</dbReference>
<gene>
    <name evidence="2" type="ORF">MCHLO_10011</name>
</gene>
<reference evidence="2" key="1">
    <citation type="submission" date="2014-09" db="EMBL/GenBank/DDBJ databases">
        <title>Genome sequence of the luminous mushroom Mycena chlorophos for searching fungal bioluminescence genes.</title>
        <authorList>
            <person name="Tanaka Y."/>
            <person name="Kasuga D."/>
            <person name="Oba Y."/>
            <person name="Hase S."/>
            <person name="Sato K."/>
            <person name="Oba Y."/>
            <person name="Sakakibara Y."/>
        </authorList>
    </citation>
    <scope>NUCLEOTIDE SEQUENCE</scope>
</reference>
<feature type="region of interest" description="Disordered" evidence="1">
    <location>
        <begin position="206"/>
        <end position="245"/>
    </location>
</feature>
<proteinExistence type="predicted"/>
<dbReference type="SUPFAM" id="SSF48264">
    <property type="entry name" value="Cytochrome P450"/>
    <property type="match status" value="1"/>
</dbReference>
<evidence type="ECO:0000256" key="1">
    <source>
        <dbReference type="SAM" id="MobiDB-lite"/>
    </source>
</evidence>
<dbReference type="Proteomes" id="UP000815677">
    <property type="component" value="Unassembled WGS sequence"/>
</dbReference>
<dbReference type="InterPro" id="IPR036396">
    <property type="entry name" value="Cyt_P450_sf"/>
</dbReference>